<keyword evidence="3" id="KW-1185">Reference proteome</keyword>
<keyword evidence="1" id="KW-0732">Signal</keyword>
<feature type="signal peptide" evidence="1">
    <location>
        <begin position="1"/>
        <end position="26"/>
    </location>
</feature>
<proteinExistence type="predicted"/>
<name>A0A073K6G8_9BACI</name>
<dbReference type="STRING" id="574375.AZF08_26395"/>
<accession>A0A073K6G8</accession>
<dbReference type="RefSeq" id="WP_033678084.1">
    <property type="nucleotide sequence ID" value="NZ_JOTM01000039.1"/>
</dbReference>
<evidence type="ECO:0008006" key="4">
    <source>
        <dbReference type="Google" id="ProtNLM"/>
    </source>
</evidence>
<protein>
    <recommendedName>
        <fullName evidence="4">Lipoprotein</fullName>
    </recommendedName>
</protein>
<dbReference type="Proteomes" id="UP000027778">
    <property type="component" value="Unassembled WGS sequence"/>
</dbReference>
<evidence type="ECO:0000313" key="3">
    <source>
        <dbReference type="Proteomes" id="UP000027778"/>
    </source>
</evidence>
<dbReference type="EMBL" id="JOTM01000039">
    <property type="protein sequence ID" value="KEK22170.1"/>
    <property type="molecule type" value="Genomic_DNA"/>
</dbReference>
<gene>
    <name evidence="2" type="ORF">BAGA_21080</name>
</gene>
<reference evidence="2 3" key="1">
    <citation type="submission" date="2014-06" db="EMBL/GenBank/DDBJ databases">
        <title>Draft genome sequence of Bacillus gaemokensis JCM 15801 (MCCC 1A00707).</title>
        <authorList>
            <person name="Lai Q."/>
            <person name="Liu Y."/>
            <person name="Shao Z."/>
        </authorList>
    </citation>
    <scope>NUCLEOTIDE SEQUENCE [LARGE SCALE GENOMIC DNA]</scope>
    <source>
        <strain evidence="2 3">JCM 15801</strain>
    </source>
</reference>
<dbReference type="AlphaFoldDB" id="A0A073K6G8"/>
<feature type="chain" id="PRO_5038901371" description="Lipoprotein" evidence="1">
    <location>
        <begin position="27"/>
        <end position="156"/>
    </location>
</feature>
<comment type="caution">
    <text evidence="2">The sequence shown here is derived from an EMBL/GenBank/DDBJ whole genome shotgun (WGS) entry which is preliminary data.</text>
</comment>
<sequence length="156" mass="18199">MKIMKPNFKFLILGMLALISISGCQMESDKAKEADKVAMEYIRAYIDMDTKQLNDLSYKTYDFGPDKVGNPGASKKLGRKYDLYRYELDGKKNEYYYKVVYYDPVEDKKLRESLYILQDKNGDWKNSEWAWGSTHNLDSIVGSKEPKHVHKWGEGE</sequence>
<evidence type="ECO:0000256" key="1">
    <source>
        <dbReference type="SAM" id="SignalP"/>
    </source>
</evidence>
<organism evidence="2 3">
    <name type="scientific">Bacillus gaemokensis</name>
    <dbReference type="NCBI Taxonomy" id="574375"/>
    <lineage>
        <taxon>Bacteria</taxon>
        <taxon>Bacillati</taxon>
        <taxon>Bacillota</taxon>
        <taxon>Bacilli</taxon>
        <taxon>Bacillales</taxon>
        <taxon>Bacillaceae</taxon>
        <taxon>Bacillus</taxon>
        <taxon>Bacillus cereus group</taxon>
    </lineage>
</organism>
<dbReference type="PROSITE" id="PS51257">
    <property type="entry name" value="PROKAR_LIPOPROTEIN"/>
    <property type="match status" value="1"/>
</dbReference>
<evidence type="ECO:0000313" key="2">
    <source>
        <dbReference type="EMBL" id="KEK22170.1"/>
    </source>
</evidence>